<dbReference type="RefSeq" id="WP_118928573.1">
    <property type="nucleotide sequence ID" value="NZ_QXGH01000040.1"/>
</dbReference>
<comment type="caution">
    <text evidence="2">The sequence shown here is derived from an EMBL/GenBank/DDBJ whole genome shotgun (WGS) entry which is preliminary data.</text>
</comment>
<dbReference type="SUPFAM" id="SSF51735">
    <property type="entry name" value="NAD(P)-binding Rossmann-fold domains"/>
    <property type="match status" value="1"/>
</dbReference>
<dbReference type="Gene3D" id="3.40.50.261">
    <property type="entry name" value="Succinyl-CoA synthetase domains"/>
    <property type="match status" value="2"/>
</dbReference>
<dbReference type="EMBL" id="QXGH01000040">
    <property type="protein sequence ID" value="RHW23776.1"/>
    <property type="molecule type" value="Genomic_DNA"/>
</dbReference>
<accession>A0A417XTX0</accession>
<dbReference type="PANTHER" id="PTHR42793">
    <property type="entry name" value="COA BINDING DOMAIN CONTAINING PROTEIN"/>
    <property type="match status" value="1"/>
</dbReference>
<dbReference type="AlphaFoldDB" id="A0A417XTX0"/>
<evidence type="ECO:0000259" key="1">
    <source>
        <dbReference type="SMART" id="SM00881"/>
    </source>
</evidence>
<organism evidence="2 3">
    <name type="scientific">Nocardioides immobilis</name>
    <dbReference type="NCBI Taxonomy" id="2049295"/>
    <lineage>
        <taxon>Bacteria</taxon>
        <taxon>Bacillati</taxon>
        <taxon>Actinomycetota</taxon>
        <taxon>Actinomycetes</taxon>
        <taxon>Propionibacteriales</taxon>
        <taxon>Nocardioidaceae</taxon>
        <taxon>Nocardioides</taxon>
    </lineage>
</organism>
<dbReference type="SUPFAM" id="SSF52210">
    <property type="entry name" value="Succinyl-CoA synthetase domains"/>
    <property type="match status" value="2"/>
</dbReference>
<dbReference type="InterPro" id="IPR032875">
    <property type="entry name" value="Succ_CoA_lig_flav_dom"/>
</dbReference>
<evidence type="ECO:0000313" key="3">
    <source>
        <dbReference type="Proteomes" id="UP000283644"/>
    </source>
</evidence>
<name>A0A417XTX0_9ACTN</name>
<dbReference type="Pfam" id="PF13380">
    <property type="entry name" value="CoA_binding_2"/>
    <property type="match status" value="1"/>
</dbReference>
<dbReference type="InterPro" id="IPR036291">
    <property type="entry name" value="NAD(P)-bd_dom_sf"/>
</dbReference>
<dbReference type="OrthoDB" id="190266at2"/>
<dbReference type="PANTHER" id="PTHR42793:SF4">
    <property type="entry name" value="BLL6376 PROTEIN"/>
    <property type="match status" value="1"/>
</dbReference>
<dbReference type="Gene3D" id="3.40.50.720">
    <property type="entry name" value="NAD(P)-binding Rossmann-like Domain"/>
    <property type="match status" value="1"/>
</dbReference>
<protein>
    <recommendedName>
        <fullName evidence="1">CoA-binding domain-containing protein</fullName>
    </recommendedName>
</protein>
<dbReference type="InterPro" id="IPR003781">
    <property type="entry name" value="CoA-bd"/>
</dbReference>
<dbReference type="Pfam" id="PF13607">
    <property type="entry name" value="Succ_CoA_lig"/>
    <property type="match status" value="1"/>
</dbReference>
<dbReference type="InterPro" id="IPR016102">
    <property type="entry name" value="Succinyl-CoA_synth-like"/>
</dbReference>
<dbReference type="SMART" id="SM00881">
    <property type="entry name" value="CoA_binding"/>
    <property type="match status" value="1"/>
</dbReference>
<sequence length="459" mass="47435">MTRTAADLLFRPRSIVVYGASSDPEKLSGRPLDYLKRFGYEGCIHAVNPRRSEVQGVAAYATAAEVPGPVDLAIVVVPASAVVEAIRGCAEAGVGAAIIFASGFSEIGEDGAPQQREIAEIARGSGMRVVGPNCLGTFAVNERAFATFSTAFDEDAHRPVSPIALVSQSGAVGTFTYSTMNSLGLGVTYFANTGNEVDVTVTEVLAALVDAPDVNVLMGHIEGCKDLEALAALAAAAREHDKPLLLLKSGRSGPGARAVAAHTGSVAGDDAAFNEVLEAHGAVRVPSMEAWSDAALAFMDGRRASGRRVTIVTLSGGGGALAADRAADLGLRVETWSSEADRAVLASGLPYFGSTKNPIDMTGAMINDLSLLERTLANVSANDDTDSVLVLLGNADRGSGEIVATLAKAYQATDKPFIVAWTGGSGRPRAALLDAGVPTYTDPDRAVEALSRVTEFSLA</sequence>
<keyword evidence="3" id="KW-1185">Reference proteome</keyword>
<gene>
    <name evidence="2" type="ORF">D0Z08_27945</name>
</gene>
<reference evidence="2 3" key="1">
    <citation type="submission" date="2018-09" db="EMBL/GenBank/DDBJ databases">
        <title>Genome sequencing of Nocardioides immobilis CCTCC AB 2017083 for comparison to Nocardioides silvaticus.</title>
        <authorList>
            <person name="Li C."/>
            <person name="Wang G."/>
        </authorList>
    </citation>
    <scope>NUCLEOTIDE SEQUENCE [LARGE SCALE GENOMIC DNA]</scope>
    <source>
        <strain evidence="2 3">CCTCC AB 2017083</strain>
    </source>
</reference>
<evidence type="ECO:0000313" key="2">
    <source>
        <dbReference type="EMBL" id="RHW23776.1"/>
    </source>
</evidence>
<feature type="domain" description="CoA-binding" evidence="1">
    <location>
        <begin position="9"/>
        <end position="104"/>
    </location>
</feature>
<proteinExistence type="predicted"/>
<dbReference type="Proteomes" id="UP000283644">
    <property type="component" value="Unassembled WGS sequence"/>
</dbReference>